<accession>A0A0M9EMC8</accession>
<dbReference type="InterPro" id="IPR036770">
    <property type="entry name" value="Ankyrin_rpt-contain_sf"/>
</dbReference>
<dbReference type="PANTHER" id="PTHR24189">
    <property type="entry name" value="MYOTROPHIN"/>
    <property type="match status" value="1"/>
</dbReference>
<dbReference type="Gene3D" id="1.25.40.20">
    <property type="entry name" value="Ankyrin repeat-containing domain"/>
    <property type="match status" value="1"/>
</dbReference>
<keyword evidence="4" id="KW-1185">Reference proteome</keyword>
<proteinExistence type="predicted"/>
<dbReference type="Proteomes" id="UP000037904">
    <property type="component" value="Unassembled WGS sequence"/>
</dbReference>
<dbReference type="AlphaFoldDB" id="A0A0M9EMC8"/>
<keyword evidence="2" id="KW-0040">ANK repeat</keyword>
<dbReference type="InterPro" id="IPR050745">
    <property type="entry name" value="Multifunctional_regulatory"/>
</dbReference>
<dbReference type="InterPro" id="IPR002110">
    <property type="entry name" value="Ankyrin_rpt"/>
</dbReference>
<organism evidence="3 4">
    <name type="scientific">Fusarium langsethiae</name>
    <dbReference type="NCBI Taxonomy" id="179993"/>
    <lineage>
        <taxon>Eukaryota</taxon>
        <taxon>Fungi</taxon>
        <taxon>Dikarya</taxon>
        <taxon>Ascomycota</taxon>
        <taxon>Pezizomycotina</taxon>
        <taxon>Sordariomycetes</taxon>
        <taxon>Hypocreomycetidae</taxon>
        <taxon>Hypocreales</taxon>
        <taxon>Nectriaceae</taxon>
        <taxon>Fusarium</taxon>
    </lineage>
</organism>
<dbReference type="PANTHER" id="PTHR24189:SF50">
    <property type="entry name" value="ANKYRIN REPEAT AND SOCS BOX PROTEIN 2"/>
    <property type="match status" value="1"/>
</dbReference>
<gene>
    <name evidence="3" type="ORF">FLAG1_11280</name>
</gene>
<protein>
    <submittedName>
        <fullName evidence="3">Uncharacterized protein</fullName>
    </submittedName>
</protein>
<evidence type="ECO:0000256" key="1">
    <source>
        <dbReference type="ARBA" id="ARBA00022737"/>
    </source>
</evidence>
<sequence>MDTLTASQRSNLNVITAAAQICLHSIEACASVSDDGSLPFLVFIQKFLDGISPFVSLATPVDVYGNLNPLSAFQSTSDNRMSYNPPRSTRLNVSPLCCAALQGSDKIVRLLLDLSKRDEMLQDDLDFSLFLALCFRHRKTADLLLDNGADPKRDGLSNGLHGAAYGGLVDEISLYVIEYGAEVDVEDANGVTAVMYAMGLEYPQSWEVVEHLFHLGADPSFRVGQGAWTYAQYARVMGKIDLAERLEEAEMYSPTQYALSRESSCTLDGYE</sequence>
<dbReference type="SUPFAM" id="SSF48403">
    <property type="entry name" value="Ankyrin repeat"/>
    <property type="match status" value="1"/>
</dbReference>
<reference evidence="3 4" key="1">
    <citation type="submission" date="2015-04" db="EMBL/GenBank/DDBJ databases">
        <title>The draft genome sequence of Fusarium langsethiae, a T-2/HT-2 mycotoxin producer.</title>
        <authorList>
            <person name="Lysoe E."/>
            <person name="Divon H.H."/>
            <person name="Terzi V."/>
            <person name="Orru L."/>
            <person name="Lamontanara A."/>
            <person name="Kolseth A.-K."/>
            <person name="Frandsen R.J."/>
            <person name="Nielsen K."/>
            <person name="Thrane U."/>
        </authorList>
    </citation>
    <scope>NUCLEOTIDE SEQUENCE [LARGE SCALE GENOMIC DNA]</scope>
    <source>
        <strain evidence="3 4">Fl201059</strain>
    </source>
</reference>
<name>A0A0M9EMC8_FUSLA</name>
<dbReference type="EMBL" id="JXCE01000802">
    <property type="protein sequence ID" value="KPA35979.1"/>
    <property type="molecule type" value="Genomic_DNA"/>
</dbReference>
<evidence type="ECO:0000256" key="2">
    <source>
        <dbReference type="ARBA" id="ARBA00023043"/>
    </source>
</evidence>
<comment type="caution">
    <text evidence="3">The sequence shown here is derived from an EMBL/GenBank/DDBJ whole genome shotgun (WGS) entry which is preliminary data.</text>
</comment>
<evidence type="ECO:0000313" key="3">
    <source>
        <dbReference type="EMBL" id="KPA35979.1"/>
    </source>
</evidence>
<keyword evidence="1" id="KW-0677">Repeat</keyword>
<evidence type="ECO:0000313" key="4">
    <source>
        <dbReference type="Proteomes" id="UP000037904"/>
    </source>
</evidence>
<dbReference type="SMART" id="SM00248">
    <property type="entry name" value="ANK"/>
    <property type="match status" value="4"/>
</dbReference>